<dbReference type="GO" id="GO:0004553">
    <property type="term" value="F:hydrolase activity, hydrolyzing O-glycosyl compounds"/>
    <property type="evidence" value="ECO:0007669"/>
    <property type="project" value="InterPro"/>
</dbReference>
<gene>
    <name evidence="4" type="ORF">CYMTET_34741</name>
</gene>
<dbReference type="Gene3D" id="3.20.20.80">
    <property type="entry name" value="Glycosidases"/>
    <property type="match status" value="1"/>
</dbReference>
<reference evidence="4 5" key="1">
    <citation type="journal article" date="2015" name="Genome Biol. Evol.">
        <title>Comparative Genomics of a Bacterivorous Green Alga Reveals Evolutionary Causalities and Consequences of Phago-Mixotrophic Mode of Nutrition.</title>
        <authorList>
            <person name="Burns J.A."/>
            <person name="Paasch A."/>
            <person name="Narechania A."/>
            <person name="Kim E."/>
        </authorList>
    </citation>
    <scope>NUCLEOTIDE SEQUENCE [LARGE SCALE GENOMIC DNA]</scope>
    <source>
        <strain evidence="4 5">PLY_AMNH</strain>
    </source>
</reference>
<keyword evidence="5" id="KW-1185">Reference proteome</keyword>
<dbReference type="InterPro" id="IPR017853">
    <property type="entry name" value="GH"/>
</dbReference>
<dbReference type="Pfam" id="PF01055">
    <property type="entry name" value="Glyco_hydro_31_2nd"/>
    <property type="match status" value="1"/>
</dbReference>
<feature type="non-terminal residue" evidence="4">
    <location>
        <position position="269"/>
    </location>
</feature>
<dbReference type="Proteomes" id="UP001190700">
    <property type="component" value="Unassembled WGS sequence"/>
</dbReference>
<accession>A0AAE0FAM2</accession>
<evidence type="ECO:0000256" key="2">
    <source>
        <dbReference type="RuleBase" id="RU361185"/>
    </source>
</evidence>
<dbReference type="PANTHER" id="PTHR46959:SF2">
    <property type="entry name" value="SULFOQUINOVOSIDASE"/>
    <property type="match status" value="1"/>
</dbReference>
<dbReference type="EMBL" id="LGRX02021969">
    <property type="protein sequence ID" value="KAK3256105.1"/>
    <property type="molecule type" value="Genomic_DNA"/>
</dbReference>
<organism evidence="4 5">
    <name type="scientific">Cymbomonas tetramitiformis</name>
    <dbReference type="NCBI Taxonomy" id="36881"/>
    <lineage>
        <taxon>Eukaryota</taxon>
        <taxon>Viridiplantae</taxon>
        <taxon>Chlorophyta</taxon>
        <taxon>Pyramimonadophyceae</taxon>
        <taxon>Pyramimonadales</taxon>
        <taxon>Pyramimonadaceae</taxon>
        <taxon>Cymbomonas</taxon>
    </lineage>
</organism>
<keyword evidence="2" id="KW-0378">Hydrolase</keyword>
<evidence type="ECO:0000313" key="4">
    <source>
        <dbReference type="EMBL" id="KAK3256105.1"/>
    </source>
</evidence>
<comment type="caution">
    <text evidence="4">The sequence shown here is derived from an EMBL/GenBank/DDBJ whole genome shotgun (WGS) entry which is preliminary data.</text>
</comment>
<dbReference type="AlphaFoldDB" id="A0AAE0FAM2"/>
<comment type="similarity">
    <text evidence="1 2">Belongs to the glycosyl hydrolase 31 family.</text>
</comment>
<evidence type="ECO:0000256" key="1">
    <source>
        <dbReference type="ARBA" id="ARBA00007806"/>
    </source>
</evidence>
<dbReference type="InterPro" id="IPR052990">
    <property type="entry name" value="Sulfoquinovosidase_GH31"/>
</dbReference>
<dbReference type="GO" id="GO:0005975">
    <property type="term" value="P:carbohydrate metabolic process"/>
    <property type="evidence" value="ECO:0007669"/>
    <property type="project" value="InterPro"/>
</dbReference>
<protein>
    <recommendedName>
        <fullName evidence="3">Glycoside hydrolase family 31 TIM barrel domain-containing protein</fullName>
    </recommendedName>
</protein>
<evidence type="ECO:0000313" key="5">
    <source>
        <dbReference type="Proteomes" id="UP001190700"/>
    </source>
</evidence>
<keyword evidence="2" id="KW-0326">Glycosidase</keyword>
<sequence>MLQAEGGALYREAASKGYLVKNKRGAPYRMVQEIAFGLLDLSNPECVTWIEGIIRDNMLMAGADDHGRPRVAGWMADFGEYLPFDAPLASGELPSAVHNRYPEEWAAINHRVLKELKMEKEAFFFSRSASIRTPTYTPLLWMGDQLVSWDSHDGIKSAVHGMLSAGLSGFSLCHSDIGGYTATPTRARSQQLLMRWMELSALSDAIFRTHQGSRPFHNHQVWTNTEAKQHFAYTAGMFRALAVYRKKLMREARDVGAPLIRALFLHYPQ</sequence>
<dbReference type="PANTHER" id="PTHR46959">
    <property type="entry name" value="SULFOQUINOVOSIDASE"/>
    <property type="match status" value="1"/>
</dbReference>
<evidence type="ECO:0000259" key="3">
    <source>
        <dbReference type="Pfam" id="PF01055"/>
    </source>
</evidence>
<name>A0AAE0FAM2_9CHLO</name>
<feature type="domain" description="Glycoside hydrolase family 31 TIM barrel" evidence="3">
    <location>
        <begin position="8"/>
        <end position="226"/>
    </location>
</feature>
<proteinExistence type="inferred from homology"/>
<dbReference type="InterPro" id="IPR000322">
    <property type="entry name" value="Glyco_hydro_31_TIM"/>
</dbReference>
<dbReference type="SUPFAM" id="SSF51445">
    <property type="entry name" value="(Trans)glycosidases"/>
    <property type="match status" value="1"/>
</dbReference>